<dbReference type="EMBL" id="AM167904">
    <property type="protein sequence ID" value="CAJ49482.1"/>
    <property type="molecule type" value="Genomic_DNA"/>
</dbReference>
<dbReference type="Proteomes" id="UP000001977">
    <property type="component" value="Chromosome"/>
</dbReference>
<organism evidence="1 2">
    <name type="scientific">Bordetella avium (strain 197N)</name>
    <dbReference type="NCBI Taxonomy" id="360910"/>
    <lineage>
        <taxon>Bacteria</taxon>
        <taxon>Pseudomonadati</taxon>
        <taxon>Pseudomonadota</taxon>
        <taxon>Betaproteobacteria</taxon>
        <taxon>Burkholderiales</taxon>
        <taxon>Alcaligenaceae</taxon>
        <taxon>Bordetella</taxon>
    </lineage>
</organism>
<keyword evidence="2" id="KW-1185">Reference proteome</keyword>
<sequence>VPHRDGGSSVINGETSRYAATGFPRLLQEPEYYQIRFYSLLGEAQNGPGRQHGLTGAPTDAEAATLKLLGRPPLTSWATACVQQSSQSDLPWISALPIDSKDCSDSLRDSG</sequence>
<name>Q2L0L7_BORA1</name>
<evidence type="ECO:0000313" key="1">
    <source>
        <dbReference type="EMBL" id="CAJ49482.1"/>
    </source>
</evidence>
<protein>
    <submittedName>
        <fullName evidence="1">Uncharacterized protein</fullName>
    </submittedName>
</protein>
<dbReference type="AlphaFoldDB" id="Q2L0L7"/>
<dbReference type="KEGG" id="bav:BAV1873"/>
<accession>Q2L0L7</accession>
<proteinExistence type="predicted"/>
<feature type="non-terminal residue" evidence="1">
    <location>
        <position position="1"/>
    </location>
</feature>
<dbReference type="HOGENOM" id="CLU_2163578_0_0_4"/>
<dbReference type="STRING" id="360910.BAV1873"/>
<reference evidence="1 2" key="1">
    <citation type="journal article" date="2006" name="J. Bacteriol.">
        <title>Comparison of the genome sequence of the poultry pathogen Bordetella avium with those of B. bronchiseptica, B. pertussis, and B. parapertussis reveals extensive diversity in surface structures associated with host interaction.</title>
        <authorList>
            <person name="Sebaihia M."/>
            <person name="Preston A."/>
            <person name="Maskell D.J."/>
            <person name="Kuzmiak H."/>
            <person name="Connell T.D."/>
            <person name="King N.D."/>
            <person name="Orndorff P.E."/>
            <person name="Miyamoto D.M."/>
            <person name="Thomson N.R."/>
            <person name="Harris D."/>
            <person name="Goble A."/>
            <person name="Lord A."/>
            <person name="Murphy L."/>
            <person name="Quail M.A."/>
            <person name="Rutter S."/>
            <person name="Squares R."/>
            <person name="Squares S."/>
            <person name="Woodward J."/>
            <person name="Parkhill J."/>
            <person name="Temple L.M."/>
        </authorList>
    </citation>
    <scope>NUCLEOTIDE SEQUENCE [LARGE SCALE GENOMIC DNA]</scope>
    <source>
        <strain evidence="1 2">197N</strain>
    </source>
</reference>
<evidence type="ECO:0000313" key="2">
    <source>
        <dbReference type="Proteomes" id="UP000001977"/>
    </source>
</evidence>
<gene>
    <name evidence="1" type="ordered locus">BAV1873</name>
</gene>